<dbReference type="Pfam" id="PF00096">
    <property type="entry name" value="zf-C2H2"/>
    <property type="match status" value="3"/>
</dbReference>
<dbReference type="InterPro" id="IPR013087">
    <property type="entry name" value="Znf_C2H2_type"/>
</dbReference>
<dbReference type="Gene3D" id="3.30.160.60">
    <property type="entry name" value="Classic Zinc Finger"/>
    <property type="match status" value="4"/>
</dbReference>
<evidence type="ECO:0000256" key="2">
    <source>
        <dbReference type="ARBA" id="ARBA00022723"/>
    </source>
</evidence>
<feature type="domain" description="C2H2-type" evidence="9">
    <location>
        <begin position="325"/>
        <end position="352"/>
    </location>
</feature>
<sequence length="406" mass="45952">MSFPSTFGTQLAAFMDKLAKAAVAEITKLVEEGSLDLRLEVRQRDVDIQDLRTRLKMMETELCKAQEAAARRTTEEDVQKPAESQILQDCHEDPQVDVAYPDLKSADLLCEDFSGLDENRNISPEMKPEPENGFHRTDSRDRMTADVVCPKVEGGGDIIWNACSMFENISDSAQQHTPIIPSYAEQQYSAYRNPQNTSNFLLSSDQELADDRLVVPIKIEETTHPVCIGNSTSDSVINKDIRQDLCMQAASQQAGILAALHQRPTAGTSELNEEDGTRTSIRTKRLPVFCRASQKVFICLECDKSFSYLSQLEQHRTTHQSFKPFRCLECGKCFTQKTRLKTHQRGHTGEKPYSCEFCGKLFSRKDNCHRHERFHSGVKPHSCRKCGKSFTMLGKLRKHEESHLLG</sequence>
<proteinExistence type="predicted"/>
<evidence type="ECO:0000256" key="1">
    <source>
        <dbReference type="ARBA" id="ARBA00004123"/>
    </source>
</evidence>
<feature type="region of interest" description="Disordered" evidence="8">
    <location>
        <begin position="119"/>
        <end position="139"/>
    </location>
</feature>
<name>A0A1A7W9B7_9TELE</name>
<dbReference type="GO" id="GO:0010468">
    <property type="term" value="P:regulation of gene expression"/>
    <property type="evidence" value="ECO:0007669"/>
    <property type="project" value="TreeGrafter"/>
</dbReference>
<keyword evidence="3" id="KW-0677">Repeat</keyword>
<feature type="domain" description="C2H2-type" evidence="9">
    <location>
        <begin position="353"/>
        <end position="380"/>
    </location>
</feature>
<keyword evidence="4 7" id="KW-0863">Zinc-finger</keyword>
<dbReference type="PANTHER" id="PTHR16515">
    <property type="entry name" value="PR DOMAIN ZINC FINGER PROTEIN"/>
    <property type="match status" value="1"/>
</dbReference>
<comment type="subcellular location">
    <subcellularLocation>
        <location evidence="1">Nucleus</location>
    </subcellularLocation>
</comment>
<dbReference type="EMBL" id="HADW01001177">
    <property type="protein sequence ID" value="SBP02577.1"/>
    <property type="molecule type" value="Transcribed_RNA"/>
</dbReference>
<reference evidence="10" key="2">
    <citation type="submission" date="2016-06" db="EMBL/GenBank/DDBJ databases">
        <title>The genome of a short-lived fish provides insights into sex chromosome evolution and the genetic control of aging.</title>
        <authorList>
            <person name="Reichwald K."/>
            <person name="Felder M."/>
            <person name="Petzold A."/>
            <person name="Koch P."/>
            <person name="Groth M."/>
            <person name="Platzer M."/>
        </authorList>
    </citation>
    <scope>NUCLEOTIDE SEQUENCE</scope>
    <source>
        <tissue evidence="10">Brain</tissue>
    </source>
</reference>
<evidence type="ECO:0000256" key="6">
    <source>
        <dbReference type="ARBA" id="ARBA00023242"/>
    </source>
</evidence>
<keyword evidence="2" id="KW-0479">Metal-binding</keyword>
<dbReference type="InterPro" id="IPR050331">
    <property type="entry name" value="Zinc_finger"/>
</dbReference>
<keyword evidence="5" id="KW-0862">Zinc</keyword>
<evidence type="ECO:0000313" key="10">
    <source>
        <dbReference type="EMBL" id="SBP02577.1"/>
    </source>
</evidence>
<dbReference type="FunFam" id="3.30.160.60:FF:000446">
    <property type="entry name" value="Zinc finger protein"/>
    <property type="match status" value="1"/>
</dbReference>
<feature type="domain" description="C2H2-type" evidence="9">
    <location>
        <begin position="381"/>
        <end position="403"/>
    </location>
</feature>
<dbReference type="GO" id="GO:0008270">
    <property type="term" value="F:zinc ion binding"/>
    <property type="evidence" value="ECO:0007669"/>
    <property type="project" value="UniProtKB-KW"/>
</dbReference>
<dbReference type="InterPro" id="IPR036236">
    <property type="entry name" value="Znf_C2H2_sf"/>
</dbReference>
<dbReference type="PROSITE" id="PS00028">
    <property type="entry name" value="ZINC_FINGER_C2H2_1"/>
    <property type="match status" value="4"/>
</dbReference>
<dbReference type="PANTHER" id="PTHR16515:SF57">
    <property type="entry name" value="ZINC FINGER PROTEIN 154-LIKE"/>
    <property type="match status" value="1"/>
</dbReference>
<evidence type="ECO:0000256" key="8">
    <source>
        <dbReference type="SAM" id="MobiDB-lite"/>
    </source>
</evidence>
<dbReference type="FunFam" id="3.30.160.60:FF:000065">
    <property type="entry name" value="B-cell CLL/lymphoma 6, member B"/>
    <property type="match status" value="1"/>
</dbReference>
<feature type="domain" description="C2H2-type" evidence="9">
    <location>
        <begin position="297"/>
        <end position="324"/>
    </location>
</feature>
<evidence type="ECO:0000256" key="5">
    <source>
        <dbReference type="ARBA" id="ARBA00022833"/>
    </source>
</evidence>
<dbReference type="SMART" id="SM00355">
    <property type="entry name" value="ZnF_C2H2"/>
    <property type="match status" value="4"/>
</dbReference>
<dbReference type="AlphaFoldDB" id="A0A1A7W9B7"/>
<gene>
    <name evidence="10" type="primary">ZNF35</name>
</gene>
<accession>A0A1A7W9B7</accession>
<dbReference type="FunFam" id="3.30.160.60:FF:002343">
    <property type="entry name" value="Zinc finger protein 33A"/>
    <property type="match status" value="2"/>
</dbReference>
<evidence type="ECO:0000256" key="4">
    <source>
        <dbReference type="ARBA" id="ARBA00022771"/>
    </source>
</evidence>
<organism evidence="10">
    <name type="scientific">Iconisemion striatum</name>
    <dbReference type="NCBI Taxonomy" id="60296"/>
    <lineage>
        <taxon>Eukaryota</taxon>
        <taxon>Metazoa</taxon>
        <taxon>Chordata</taxon>
        <taxon>Craniata</taxon>
        <taxon>Vertebrata</taxon>
        <taxon>Euteleostomi</taxon>
        <taxon>Actinopterygii</taxon>
        <taxon>Neopterygii</taxon>
        <taxon>Teleostei</taxon>
        <taxon>Neoteleostei</taxon>
        <taxon>Acanthomorphata</taxon>
        <taxon>Ovalentaria</taxon>
        <taxon>Atherinomorphae</taxon>
        <taxon>Cyprinodontiformes</taxon>
        <taxon>Nothobranchiidae</taxon>
        <taxon>Iconisemion</taxon>
    </lineage>
</organism>
<reference evidence="10" key="1">
    <citation type="submission" date="2016-05" db="EMBL/GenBank/DDBJ databases">
        <authorList>
            <person name="Lavstsen T."/>
            <person name="Jespersen J.S."/>
        </authorList>
    </citation>
    <scope>NUCLEOTIDE SEQUENCE</scope>
    <source>
        <tissue evidence="10">Brain</tissue>
    </source>
</reference>
<keyword evidence="6" id="KW-0539">Nucleus</keyword>
<protein>
    <submittedName>
        <fullName evidence="10">Zinc finger protein 35</fullName>
    </submittedName>
</protein>
<dbReference type="PROSITE" id="PS50157">
    <property type="entry name" value="ZINC_FINGER_C2H2_2"/>
    <property type="match status" value="4"/>
</dbReference>
<evidence type="ECO:0000256" key="3">
    <source>
        <dbReference type="ARBA" id="ARBA00022737"/>
    </source>
</evidence>
<evidence type="ECO:0000259" key="9">
    <source>
        <dbReference type="PROSITE" id="PS50157"/>
    </source>
</evidence>
<feature type="compositionally biased region" description="Basic and acidic residues" evidence="8">
    <location>
        <begin position="126"/>
        <end position="139"/>
    </location>
</feature>
<dbReference type="GO" id="GO:0005634">
    <property type="term" value="C:nucleus"/>
    <property type="evidence" value="ECO:0007669"/>
    <property type="project" value="UniProtKB-SubCell"/>
</dbReference>
<evidence type="ECO:0000256" key="7">
    <source>
        <dbReference type="PROSITE-ProRule" id="PRU00042"/>
    </source>
</evidence>
<dbReference type="SUPFAM" id="SSF57667">
    <property type="entry name" value="beta-beta-alpha zinc fingers"/>
    <property type="match status" value="2"/>
</dbReference>